<evidence type="ECO:0000256" key="2">
    <source>
        <dbReference type="SAM" id="Phobius"/>
    </source>
</evidence>
<feature type="transmembrane region" description="Helical" evidence="2">
    <location>
        <begin position="130"/>
        <end position="149"/>
    </location>
</feature>
<evidence type="ECO:0000313" key="4">
    <source>
        <dbReference type="Proteomes" id="UP000604825"/>
    </source>
</evidence>
<accession>A0A811R5Y0</accession>
<protein>
    <submittedName>
        <fullName evidence="3">Uncharacterized protein</fullName>
    </submittedName>
</protein>
<feature type="transmembrane region" description="Helical" evidence="2">
    <location>
        <begin position="169"/>
        <end position="192"/>
    </location>
</feature>
<evidence type="ECO:0000313" key="3">
    <source>
        <dbReference type="EMBL" id="CAD6265476.1"/>
    </source>
</evidence>
<dbReference type="OrthoDB" id="719320at2759"/>
<keyword evidence="2" id="KW-0472">Membrane</keyword>
<keyword evidence="2" id="KW-0812">Transmembrane</keyword>
<keyword evidence="4" id="KW-1185">Reference proteome</keyword>
<feature type="region of interest" description="Disordered" evidence="1">
    <location>
        <begin position="1"/>
        <end position="27"/>
    </location>
</feature>
<name>A0A811R5Y0_9POAL</name>
<dbReference type="EMBL" id="CAJGYO010000013">
    <property type="protein sequence ID" value="CAD6265476.1"/>
    <property type="molecule type" value="Genomic_DNA"/>
</dbReference>
<gene>
    <name evidence="3" type="ORF">NCGR_LOCUS48781</name>
</gene>
<reference evidence="3" key="1">
    <citation type="submission" date="2020-10" db="EMBL/GenBank/DDBJ databases">
        <authorList>
            <person name="Han B."/>
            <person name="Lu T."/>
            <person name="Zhao Q."/>
            <person name="Huang X."/>
            <person name="Zhao Y."/>
        </authorList>
    </citation>
    <scope>NUCLEOTIDE SEQUENCE</scope>
</reference>
<dbReference type="AlphaFoldDB" id="A0A811R5Y0"/>
<evidence type="ECO:0000256" key="1">
    <source>
        <dbReference type="SAM" id="MobiDB-lite"/>
    </source>
</evidence>
<sequence length="199" mass="21244">MADHEAAARAPPVAVAPPPPTPRTAAAEAEAEAKAALADVVVYCFLSAMFVGYAASIALIVGRYAVGGRYPYAYAVVAAVARHVFLLALIAVEMLCPFTILVEGVHVTMQVHGLEHPGARGGRQGQGTGYGLIPLLVFLVFSIFMLLGLLMQERLPAKECYVQTAGEAFISDIGSFICSVMVIFTFIPHVLIQLRDMPR</sequence>
<keyword evidence="2" id="KW-1133">Transmembrane helix</keyword>
<comment type="caution">
    <text evidence="3">The sequence shown here is derived from an EMBL/GenBank/DDBJ whole genome shotgun (WGS) entry which is preliminary data.</text>
</comment>
<feature type="transmembrane region" description="Helical" evidence="2">
    <location>
        <begin position="40"/>
        <end position="66"/>
    </location>
</feature>
<dbReference type="Proteomes" id="UP000604825">
    <property type="component" value="Unassembled WGS sequence"/>
</dbReference>
<proteinExistence type="predicted"/>
<organism evidence="3 4">
    <name type="scientific">Miscanthus lutarioriparius</name>
    <dbReference type="NCBI Taxonomy" id="422564"/>
    <lineage>
        <taxon>Eukaryota</taxon>
        <taxon>Viridiplantae</taxon>
        <taxon>Streptophyta</taxon>
        <taxon>Embryophyta</taxon>
        <taxon>Tracheophyta</taxon>
        <taxon>Spermatophyta</taxon>
        <taxon>Magnoliopsida</taxon>
        <taxon>Liliopsida</taxon>
        <taxon>Poales</taxon>
        <taxon>Poaceae</taxon>
        <taxon>PACMAD clade</taxon>
        <taxon>Panicoideae</taxon>
        <taxon>Andropogonodae</taxon>
        <taxon>Andropogoneae</taxon>
        <taxon>Saccharinae</taxon>
        <taxon>Miscanthus</taxon>
    </lineage>
</organism>